<dbReference type="SMART" id="SM00110">
    <property type="entry name" value="C1Q"/>
    <property type="match status" value="1"/>
</dbReference>
<keyword evidence="2" id="KW-0964">Secreted</keyword>
<dbReference type="PANTHER" id="PTHR22923:SF116">
    <property type="entry name" value="C1Q DOMAIN-CONTAINING PROTEIN"/>
    <property type="match status" value="1"/>
</dbReference>
<dbReference type="GO" id="GO:0005576">
    <property type="term" value="C:extracellular region"/>
    <property type="evidence" value="ECO:0007669"/>
    <property type="project" value="UniProtKB-SubCell"/>
</dbReference>
<name>A0ABD3V4J0_SINWO</name>
<evidence type="ECO:0000256" key="3">
    <source>
        <dbReference type="ARBA" id="ARBA00022729"/>
    </source>
</evidence>
<feature type="signal peptide" evidence="5">
    <location>
        <begin position="1"/>
        <end position="22"/>
    </location>
</feature>
<comment type="subcellular location">
    <subcellularLocation>
        <location evidence="1">Secreted</location>
    </subcellularLocation>
</comment>
<keyword evidence="3 5" id="KW-0732">Signal</keyword>
<accession>A0ABD3V4J0</accession>
<feature type="chain" id="PRO_5044886969" description="C1q domain-containing protein" evidence="5">
    <location>
        <begin position="23"/>
        <end position="423"/>
    </location>
</feature>
<feature type="region of interest" description="Disordered" evidence="4">
    <location>
        <begin position="70"/>
        <end position="112"/>
    </location>
</feature>
<dbReference type="PRINTS" id="PR00007">
    <property type="entry name" value="COMPLEMNTC1Q"/>
</dbReference>
<evidence type="ECO:0000256" key="2">
    <source>
        <dbReference type="ARBA" id="ARBA00022525"/>
    </source>
</evidence>
<evidence type="ECO:0000313" key="8">
    <source>
        <dbReference type="Proteomes" id="UP001634394"/>
    </source>
</evidence>
<dbReference type="InterPro" id="IPR050822">
    <property type="entry name" value="Cerebellin_Synaptic_Org"/>
</dbReference>
<evidence type="ECO:0000259" key="6">
    <source>
        <dbReference type="PROSITE" id="PS50871"/>
    </source>
</evidence>
<dbReference type="AlphaFoldDB" id="A0ABD3V4J0"/>
<evidence type="ECO:0000256" key="5">
    <source>
        <dbReference type="SAM" id="SignalP"/>
    </source>
</evidence>
<feature type="domain" description="C1q" evidence="6">
    <location>
        <begin position="277"/>
        <end position="418"/>
    </location>
</feature>
<dbReference type="InterPro" id="IPR001073">
    <property type="entry name" value="C1q_dom"/>
</dbReference>
<reference evidence="7 8" key="1">
    <citation type="submission" date="2024-11" db="EMBL/GenBank/DDBJ databases">
        <title>Chromosome-level genome assembly of the freshwater bivalve Anodonta woodiana.</title>
        <authorList>
            <person name="Chen X."/>
        </authorList>
    </citation>
    <scope>NUCLEOTIDE SEQUENCE [LARGE SCALE GENOMIC DNA]</scope>
    <source>
        <strain evidence="7">MN2024</strain>
        <tissue evidence="7">Gills</tissue>
    </source>
</reference>
<gene>
    <name evidence="7" type="ORF">ACJMK2_011301</name>
</gene>
<dbReference type="Pfam" id="PF00386">
    <property type="entry name" value="C1q"/>
    <property type="match status" value="1"/>
</dbReference>
<dbReference type="EMBL" id="JBJQND010000013">
    <property type="protein sequence ID" value="KAL3856566.1"/>
    <property type="molecule type" value="Genomic_DNA"/>
</dbReference>
<comment type="caution">
    <text evidence="7">The sequence shown here is derived from an EMBL/GenBank/DDBJ whole genome shotgun (WGS) entry which is preliminary data.</text>
</comment>
<evidence type="ECO:0000313" key="7">
    <source>
        <dbReference type="EMBL" id="KAL3856566.1"/>
    </source>
</evidence>
<feature type="compositionally biased region" description="Basic and acidic residues" evidence="4">
    <location>
        <begin position="81"/>
        <end position="100"/>
    </location>
</feature>
<dbReference type="InterPro" id="IPR008983">
    <property type="entry name" value="Tumour_necrosis_fac-like_dom"/>
</dbReference>
<proteinExistence type="predicted"/>
<keyword evidence="8" id="KW-1185">Reference proteome</keyword>
<evidence type="ECO:0000256" key="4">
    <source>
        <dbReference type="SAM" id="MobiDB-lite"/>
    </source>
</evidence>
<dbReference type="Gene3D" id="2.60.120.40">
    <property type="match status" value="1"/>
</dbReference>
<dbReference type="SUPFAM" id="SSF49842">
    <property type="entry name" value="TNF-like"/>
    <property type="match status" value="1"/>
</dbReference>
<dbReference type="Proteomes" id="UP001634394">
    <property type="component" value="Unassembled WGS sequence"/>
</dbReference>
<dbReference type="PROSITE" id="PS50871">
    <property type="entry name" value="C1Q"/>
    <property type="match status" value="1"/>
</dbReference>
<dbReference type="PANTHER" id="PTHR22923">
    <property type="entry name" value="CEREBELLIN-RELATED"/>
    <property type="match status" value="1"/>
</dbReference>
<organism evidence="7 8">
    <name type="scientific">Sinanodonta woodiana</name>
    <name type="common">Chinese pond mussel</name>
    <name type="synonym">Anodonta woodiana</name>
    <dbReference type="NCBI Taxonomy" id="1069815"/>
    <lineage>
        <taxon>Eukaryota</taxon>
        <taxon>Metazoa</taxon>
        <taxon>Spiralia</taxon>
        <taxon>Lophotrochozoa</taxon>
        <taxon>Mollusca</taxon>
        <taxon>Bivalvia</taxon>
        <taxon>Autobranchia</taxon>
        <taxon>Heteroconchia</taxon>
        <taxon>Palaeoheterodonta</taxon>
        <taxon>Unionida</taxon>
        <taxon>Unionoidea</taxon>
        <taxon>Unionidae</taxon>
        <taxon>Unioninae</taxon>
        <taxon>Sinanodonta</taxon>
    </lineage>
</organism>
<evidence type="ECO:0000256" key="1">
    <source>
        <dbReference type="ARBA" id="ARBA00004613"/>
    </source>
</evidence>
<sequence length="423" mass="48150">MTPIFFALYLIFICCTFSRTQSTATILQETMGSDFIKFVHEMSLELKKLKEEHTELKRIVQGFVGNQEEGKISNSQGMDQTRLKREEKYRDQASDLKNELNDSVEQLEESKSDPKMIHSIRNDLLSIKQKLQSIQHEQGMTRVWRKKILMAVKELKLFERECMNMHFKGQIQNGFRRLHDESVLIIESATQLQDIQAKKRDRKDEADMVVGNDSINEREVKIGETHLNNKDALDVSLGRKKDIENKKQSMIGIVQSKRPDGENYVRADNNKEIIRKSASMYNAFTARSSDDLGHLSMGQTIVFNDVYLNLGNGYDKNSGIFRAPVAGLYLVLVTISSRGYNTPDVEVVKNGSPLCRVVVWIGSNHDEVSIGSPCNVLVQLAVGDQVWVRDFHHHEGYTIRGQHYSTFSMALLIPDQQAGGSSF</sequence>
<protein>
    <recommendedName>
        <fullName evidence="6">C1q domain-containing protein</fullName>
    </recommendedName>
</protein>